<evidence type="ECO:0000313" key="7">
    <source>
        <dbReference type="EMBL" id="KOB75369.1"/>
    </source>
</evidence>
<accession>A0A0L7LJ26</accession>
<dbReference type="Gene3D" id="3.90.290.10">
    <property type="entry name" value="TGF-beta binding (TB) domain"/>
    <property type="match status" value="3"/>
</dbReference>
<reference evidence="7 8" key="1">
    <citation type="journal article" date="2015" name="Genome Biol. Evol.">
        <title>The genome of winter moth (Operophtera brumata) provides a genomic perspective on sexual dimorphism and phenology.</title>
        <authorList>
            <person name="Derks M.F."/>
            <person name="Smit S."/>
            <person name="Salis L."/>
            <person name="Schijlen E."/>
            <person name="Bossers A."/>
            <person name="Mateman C."/>
            <person name="Pijl A.S."/>
            <person name="de Ridder D."/>
            <person name="Groenen M.A."/>
            <person name="Visser M.E."/>
            <person name="Megens H.J."/>
        </authorList>
    </citation>
    <scope>NUCLEOTIDE SEQUENCE [LARGE SCALE GENOMIC DNA]</scope>
    <source>
        <strain evidence="7">WM2013NL</strain>
        <tissue evidence="7">Head and thorax</tissue>
    </source>
</reference>
<dbReference type="PANTHER" id="PTHR10913">
    <property type="entry name" value="FOLLISTATIN-RELATED"/>
    <property type="match status" value="1"/>
</dbReference>
<dbReference type="AlphaFoldDB" id="A0A0L7LJ26"/>
<dbReference type="CDD" id="cd00104">
    <property type="entry name" value="KAZAL_FS"/>
    <property type="match status" value="1"/>
</dbReference>
<keyword evidence="3" id="KW-1015">Disulfide bond</keyword>
<dbReference type="InterPro" id="IPR050653">
    <property type="entry name" value="Prot_Inhib_GrowthFact_Antg"/>
</dbReference>
<dbReference type="GO" id="GO:0030154">
    <property type="term" value="P:cell differentiation"/>
    <property type="evidence" value="ECO:0007669"/>
    <property type="project" value="TreeGrafter"/>
</dbReference>
<evidence type="ECO:0000256" key="4">
    <source>
        <dbReference type="ARBA" id="ARBA00023180"/>
    </source>
</evidence>
<keyword evidence="4" id="KW-0325">Glycoprotein</keyword>
<dbReference type="GO" id="GO:0032926">
    <property type="term" value="P:negative regulation of activin receptor signaling pathway"/>
    <property type="evidence" value="ECO:0007669"/>
    <property type="project" value="TreeGrafter"/>
</dbReference>
<dbReference type="STRING" id="104452.A0A0L7LJ26"/>
<sequence length="357" mass="38090">MDRGGRCSSVASLRRYLGRRCAGGARAPAAWSPRDLDSGEIFFYKALSGGVPCTACAGTTLCMQNIIRYLGRRCAGGACAPAAWSPRNLDSGEIFFYKALSGGVPCTVCAGTTLCMHNIIRYLGRRCAGGARAPAAWSPRNLDSGEIFFYKALSGGVPCTACAGTTLCMQNIIRYLGRRCAGGARAPAAWSPRDLDSGEIFFYKALSGGMPCTACAGTTLCMHNIIRYLGRRCAGGARAPAAWSPRDLDRGEIFFYKALSGGSCAGVSCSPGRRCVVRGGRARCVCAAACRRVGAVCGSDGKTYPSLCRLRRKACRRPAKHLKLLSQLAERALNVSGLGRVISRLPPIRDHTIRRQY</sequence>
<dbReference type="GO" id="GO:0048185">
    <property type="term" value="F:activin binding"/>
    <property type="evidence" value="ECO:0007669"/>
    <property type="project" value="TreeGrafter"/>
</dbReference>
<evidence type="ECO:0000313" key="8">
    <source>
        <dbReference type="Proteomes" id="UP000037510"/>
    </source>
</evidence>
<keyword evidence="8" id="KW-1185">Reference proteome</keyword>
<protein>
    <submittedName>
        <fullName evidence="7">Putative follistatin</fullName>
    </submittedName>
</protein>
<proteinExistence type="predicted"/>
<dbReference type="SUPFAM" id="SSF100895">
    <property type="entry name" value="Kazal-type serine protease inhibitors"/>
    <property type="match status" value="1"/>
</dbReference>
<comment type="caution">
    <text evidence="7">The sequence shown here is derived from an EMBL/GenBank/DDBJ whole genome shotgun (WGS) entry which is preliminary data.</text>
</comment>
<evidence type="ECO:0000259" key="6">
    <source>
        <dbReference type="SMART" id="SM00280"/>
    </source>
</evidence>
<keyword evidence="2" id="KW-0677">Repeat</keyword>
<evidence type="ECO:0000256" key="1">
    <source>
        <dbReference type="ARBA" id="ARBA00022729"/>
    </source>
</evidence>
<evidence type="ECO:0000256" key="3">
    <source>
        <dbReference type="ARBA" id="ARBA00023157"/>
    </source>
</evidence>
<dbReference type="Pfam" id="PF07648">
    <property type="entry name" value="Kazal_2"/>
    <property type="match status" value="1"/>
</dbReference>
<dbReference type="InterPro" id="IPR003645">
    <property type="entry name" value="Fol_N"/>
</dbReference>
<dbReference type="SMART" id="SM00274">
    <property type="entry name" value="FOLN"/>
    <property type="match status" value="1"/>
</dbReference>
<dbReference type="EMBL" id="JTDY01000936">
    <property type="protein sequence ID" value="KOB75369.1"/>
    <property type="molecule type" value="Genomic_DNA"/>
</dbReference>
<dbReference type="SMART" id="SM00280">
    <property type="entry name" value="KAZAL"/>
    <property type="match status" value="1"/>
</dbReference>
<name>A0A0L7LJ26_OPEBR</name>
<dbReference type="InterPro" id="IPR036058">
    <property type="entry name" value="Kazal_dom_sf"/>
</dbReference>
<keyword evidence="1" id="KW-0732">Signal</keyword>
<gene>
    <name evidence="7" type="ORF">OBRU01_07881</name>
</gene>
<dbReference type="InterPro" id="IPR002350">
    <property type="entry name" value="Kazal_dom"/>
</dbReference>
<organism evidence="7 8">
    <name type="scientific">Operophtera brumata</name>
    <name type="common">Winter moth</name>
    <name type="synonym">Phalaena brumata</name>
    <dbReference type="NCBI Taxonomy" id="104452"/>
    <lineage>
        <taxon>Eukaryota</taxon>
        <taxon>Metazoa</taxon>
        <taxon>Ecdysozoa</taxon>
        <taxon>Arthropoda</taxon>
        <taxon>Hexapoda</taxon>
        <taxon>Insecta</taxon>
        <taxon>Pterygota</taxon>
        <taxon>Neoptera</taxon>
        <taxon>Endopterygota</taxon>
        <taxon>Lepidoptera</taxon>
        <taxon>Glossata</taxon>
        <taxon>Ditrysia</taxon>
        <taxon>Geometroidea</taxon>
        <taxon>Geometridae</taxon>
        <taxon>Larentiinae</taxon>
        <taxon>Operophtera</taxon>
    </lineage>
</organism>
<dbReference type="GO" id="GO:0005615">
    <property type="term" value="C:extracellular space"/>
    <property type="evidence" value="ECO:0007669"/>
    <property type="project" value="TreeGrafter"/>
</dbReference>
<evidence type="ECO:0000256" key="2">
    <source>
        <dbReference type="ARBA" id="ARBA00022737"/>
    </source>
</evidence>
<feature type="domain" description="Follistatin-like" evidence="5">
    <location>
        <begin position="263"/>
        <end position="285"/>
    </location>
</feature>
<dbReference type="Pfam" id="PF21333">
    <property type="entry name" value="FST_N"/>
    <property type="match status" value="2"/>
</dbReference>
<evidence type="ECO:0000259" key="5">
    <source>
        <dbReference type="SMART" id="SM00274"/>
    </source>
</evidence>
<dbReference type="InterPro" id="IPR036773">
    <property type="entry name" value="TB_dom_sf"/>
</dbReference>
<dbReference type="Proteomes" id="UP000037510">
    <property type="component" value="Unassembled WGS sequence"/>
</dbReference>
<dbReference type="PANTHER" id="PTHR10913:SF64">
    <property type="entry name" value="FOLLISTATIN-A-LIKE ISOFORM X1"/>
    <property type="match status" value="1"/>
</dbReference>
<feature type="domain" description="Kazal-like" evidence="6">
    <location>
        <begin position="285"/>
        <end position="332"/>
    </location>
</feature>
<dbReference type="Gene3D" id="3.30.60.30">
    <property type="match status" value="1"/>
</dbReference>
<dbReference type="GO" id="GO:0030510">
    <property type="term" value="P:regulation of BMP signaling pathway"/>
    <property type="evidence" value="ECO:0007669"/>
    <property type="project" value="TreeGrafter"/>
</dbReference>